<dbReference type="EMBL" id="CP003811">
    <property type="protein sequence ID" value="AIQ92646.1"/>
    <property type="molecule type" value="Genomic_DNA"/>
</dbReference>
<evidence type="ECO:0000313" key="1">
    <source>
        <dbReference type="EMBL" id="AIQ92646.1"/>
    </source>
</evidence>
<protein>
    <submittedName>
        <fullName evidence="1">Protein of unassigned function</fullName>
    </submittedName>
</protein>
<evidence type="ECO:0000313" key="2">
    <source>
        <dbReference type="Proteomes" id="UP000029492"/>
    </source>
</evidence>
<dbReference type="HOGENOM" id="CLU_3253977_0_0_5"/>
<dbReference type="KEGG" id="mor:MOC_4891"/>
<dbReference type="Proteomes" id="UP000029492">
    <property type="component" value="Chromosome"/>
</dbReference>
<reference evidence="1 2" key="1">
    <citation type="journal article" date="2014" name="PLoS ONE">
        <title>Genome Information of Methylobacterium oryzae, a Plant-Probiotic Methylotroph in the Phyllosphere.</title>
        <authorList>
            <person name="Kwak M.J."/>
            <person name="Jeong H."/>
            <person name="Madhaiyan M."/>
            <person name="Lee Y."/>
            <person name="Sa T.M."/>
            <person name="Oh T.K."/>
            <person name="Kim J.F."/>
        </authorList>
    </citation>
    <scope>NUCLEOTIDE SEQUENCE [LARGE SCALE GENOMIC DNA]</scope>
    <source>
        <strain evidence="1 2">CBMB20</strain>
    </source>
</reference>
<dbReference type="RefSeq" id="WP_257787387.1">
    <property type="nucleotide sequence ID" value="NZ_CP003811.1"/>
</dbReference>
<sequence length="42" mass="4542">MMNSVLALLTVVAVLVVTALIKLPLLPFRLLGRLLRSRPATA</sequence>
<accession>A0A089NXH6</accession>
<name>A0A089NXH6_9HYPH</name>
<organism evidence="1 2">
    <name type="scientific">Methylobacterium oryzae CBMB20</name>
    <dbReference type="NCBI Taxonomy" id="693986"/>
    <lineage>
        <taxon>Bacteria</taxon>
        <taxon>Pseudomonadati</taxon>
        <taxon>Pseudomonadota</taxon>
        <taxon>Alphaproteobacteria</taxon>
        <taxon>Hyphomicrobiales</taxon>
        <taxon>Methylobacteriaceae</taxon>
        <taxon>Methylobacterium</taxon>
    </lineage>
</organism>
<gene>
    <name evidence="1" type="ORF">MOC_4891</name>
</gene>
<dbReference type="AlphaFoldDB" id="A0A089NXH6"/>
<proteinExistence type="predicted"/>
<keyword evidence="2" id="KW-1185">Reference proteome</keyword>
<dbReference type="GeneID" id="96607351"/>